<comment type="caution">
    <text evidence="2">The sequence shown here is derived from an EMBL/GenBank/DDBJ whole genome shotgun (WGS) entry which is preliminary data.</text>
</comment>
<feature type="compositionally biased region" description="Polar residues" evidence="1">
    <location>
        <begin position="122"/>
        <end position="152"/>
    </location>
</feature>
<feature type="compositionally biased region" description="Basic and acidic residues" evidence="1">
    <location>
        <begin position="110"/>
        <end position="121"/>
    </location>
</feature>
<dbReference type="AlphaFoldDB" id="A0A9W7VYM1"/>
<feature type="region of interest" description="Disordered" evidence="1">
    <location>
        <begin position="231"/>
        <end position="255"/>
    </location>
</feature>
<evidence type="ECO:0000313" key="2">
    <source>
        <dbReference type="EMBL" id="KAH9812158.1"/>
    </source>
</evidence>
<reference evidence="2 3" key="2">
    <citation type="journal article" date="2021" name="Curr. Genet.">
        <title>Genetic response to nitrogen starvation in the aggressive Eucalyptus foliar pathogen Teratosphaeria destructans.</title>
        <authorList>
            <person name="Havenga M."/>
            <person name="Wingfield B.D."/>
            <person name="Wingfield M.J."/>
            <person name="Dreyer L.L."/>
            <person name="Roets F."/>
            <person name="Aylward J."/>
        </authorList>
    </citation>
    <scope>NUCLEOTIDE SEQUENCE [LARGE SCALE GENOMIC DNA]</scope>
    <source>
        <strain evidence="2">CMW44962</strain>
    </source>
</reference>
<protein>
    <submittedName>
        <fullName evidence="2">Uncharacterized protein</fullName>
    </submittedName>
</protein>
<proteinExistence type="predicted"/>
<evidence type="ECO:0000256" key="1">
    <source>
        <dbReference type="SAM" id="MobiDB-lite"/>
    </source>
</evidence>
<gene>
    <name evidence="2" type="ORF">Tdes44962_MAKER05799</name>
</gene>
<feature type="compositionally biased region" description="Basic residues" evidence="1">
    <location>
        <begin position="159"/>
        <end position="168"/>
    </location>
</feature>
<keyword evidence="3" id="KW-1185">Reference proteome</keyword>
<dbReference type="Proteomes" id="UP001138500">
    <property type="component" value="Unassembled WGS sequence"/>
</dbReference>
<accession>A0A9W7VYM1</accession>
<sequence>MPDHFRCDSPMFNGRPARRLHSIDDYSAESSSEQGTVVDQVEVEADQEMLEQEEEEGDVGQAVVAASPNPVYVAGSIGANSPVILSPGSRLGFHGTDEREVEYGDDDGQSEERQAVQESRDSVSAQAEISDTTTEGSGNPSPSSVNRDQGTTAPPRQNPRPRRPRRLPSSRLDTEQIEWAKRVRARLARYSRETANRGGRLAGYDGRRRVAGRRWVEEDISPIEMVLGRRRQAGSPVSSEPVSESVRLGGRDDARRASRRRGRNGWVWTAEQAYREEWRVAAISAAADRAIEASERLLAGGVAGMVC</sequence>
<evidence type="ECO:0000313" key="3">
    <source>
        <dbReference type="Proteomes" id="UP001138500"/>
    </source>
</evidence>
<dbReference type="OrthoDB" id="10541073at2759"/>
<organism evidence="2 3">
    <name type="scientific">Teratosphaeria destructans</name>
    <dbReference type="NCBI Taxonomy" id="418781"/>
    <lineage>
        <taxon>Eukaryota</taxon>
        <taxon>Fungi</taxon>
        <taxon>Dikarya</taxon>
        <taxon>Ascomycota</taxon>
        <taxon>Pezizomycotina</taxon>
        <taxon>Dothideomycetes</taxon>
        <taxon>Dothideomycetidae</taxon>
        <taxon>Mycosphaerellales</taxon>
        <taxon>Teratosphaeriaceae</taxon>
        <taxon>Teratosphaeria</taxon>
    </lineage>
</organism>
<feature type="region of interest" description="Disordered" evidence="1">
    <location>
        <begin position="89"/>
        <end position="174"/>
    </location>
</feature>
<dbReference type="EMBL" id="RIBY02002467">
    <property type="protein sequence ID" value="KAH9812158.1"/>
    <property type="molecule type" value="Genomic_DNA"/>
</dbReference>
<reference evidence="2 3" key="1">
    <citation type="journal article" date="2018" name="IMA Fungus">
        <title>IMA Genome-F 10: Nine draft genome sequences of Claviceps purpurea s.lat., including C. arundinis, C. humidiphila, and C. cf. spartinae, pseudomolecules for the pitch canker pathogen Fusarium circinatum, draft genome of Davidsoniella eucalypti, Grosmannia galeiformis, Quambalaria eucalypti, and Teratosphaeria destructans.</title>
        <authorList>
            <person name="Wingfield B.D."/>
            <person name="Liu M."/>
            <person name="Nguyen H.D."/>
            <person name="Lane F.A."/>
            <person name="Morgan S.W."/>
            <person name="De Vos L."/>
            <person name="Wilken P.M."/>
            <person name="Duong T.A."/>
            <person name="Aylward J."/>
            <person name="Coetzee M.P."/>
            <person name="Dadej K."/>
            <person name="De Beer Z.W."/>
            <person name="Findlay W."/>
            <person name="Havenga M."/>
            <person name="Kolarik M."/>
            <person name="Menzies J.G."/>
            <person name="Naidoo K."/>
            <person name="Pochopski O."/>
            <person name="Shoukouhi P."/>
            <person name="Santana Q.C."/>
            <person name="Seifert K.A."/>
            <person name="Soal N."/>
            <person name="Steenkamp E.T."/>
            <person name="Tatham C.T."/>
            <person name="van der Nest M.A."/>
            <person name="Wingfield M.J."/>
        </authorList>
    </citation>
    <scope>NUCLEOTIDE SEQUENCE [LARGE SCALE GENOMIC DNA]</scope>
    <source>
        <strain evidence="2">CMW44962</strain>
    </source>
</reference>
<feature type="compositionally biased region" description="Low complexity" evidence="1">
    <location>
        <begin position="235"/>
        <end position="248"/>
    </location>
</feature>
<name>A0A9W7VYM1_9PEZI</name>